<dbReference type="Proteomes" id="UP000613177">
    <property type="component" value="Unassembled WGS sequence"/>
</dbReference>
<dbReference type="SUPFAM" id="SSF52317">
    <property type="entry name" value="Class I glutamine amidotransferase-like"/>
    <property type="match status" value="1"/>
</dbReference>
<evidence type="ECO:0000313" key="3">
    <source>
        <dbReference type="Proteomes" id="UP000613177"/>
    </source>
</evidence>
<dbReference type="InterPro" id="IPR044992">
    <property type="entry name" value="ChyE-like"/>
</dbReference>
<dbReference type="InterPro" id="IPR029062">
    <property type="entry name" value="Class_I_gatase-like"/>
</dbReference>
<dbReference type="OrthoDB" id="92161at2759"/>
<protein>
    <recommendedName>
        <fullName evidence="1">Glutamine amidotransferase domain-containing protein</fullName>
    </recommendedName>
</protein>
<comment type="caution">
    <text evidence="2">The sequence shown here is derived from an EMBL/GenBank/DDBJ whole genome shotgun (WGS) entry which is preliminary data.</text>
</comment>
<dbReference type="Pfam" id="PF00117">
    <property type="entry name" value="GATase"/>
    <property type="match status" value="1"/>
</dbReference>
<evidence type="ECO:0000259" key="1">
    <source>
        <dbReference type="Pfam" id="PF00117"/>
    </source>
</evidence>
<keyword evidence="3" id="KW-1185">Reference proteome</keyword>
<organism evidence="2 3">
    <name type="scientific">Thamnidium elegans</name>
    <dbReference type="NCBI Taxonomy" id="101142"/>
    <lineage>
        <taxon>Eukaryota</taxon>
        <taxon>Fungi</taxon>
        <taxon>Fungi incertae sedis</taxon>
        <taxon>Mucoromycota</taxon>
        <taxon>Mucoromycotina</taxon>
        <taxon>Mucoromycetes</taxon>
        <taxon>Mucorales</taxon>
        <taxon>Mucorineae</taxon>
        <taxon>Mucoraceae</taxon>
        <taxon>Thamnidium</taxon>
    </lineage>
</organism>
<dbReference type="EMBL" id="JAEPRE010000075">
    <property type="protein sequence ID" value="KAG2233563.1"/>
    <property type="molecule type" value="Genomic_DNA"/>
</dbReference>
<evidence type="ECO:0000313" key="2">
    <source>
        <dbReference type="EMBL" id="KAG2233563.1"/>
    </source>
</evidence>
<name>A0A8H7SSY9_9FUNG</name>
<dbReference type="CDD" id="cd01741">
    <property type="entry name" value="GATase1_1"/>
    <property type="match status" value="1"/>
</dbReference>
<accession>A0A8H7SSY9</accession>
<dbReference type="PROSITE" id="PS51273">
    <property type="entry name" value="GATASE_TYPE_1"/>
    <property type="match status" value="1"/>
</dbReference>
<dbReference type="PANTHER" id="PTHR42695:SF5">
    <property type="entry name" value="GLUTAMINE AMIDOTRANSFERASE YLR126C-RELATED"/>
    <property type="match status" value="1"/>
</dbReference>
<dbReference type="GO" id="GO:0005829">
    <property type="term" value="C:cytosol"/>
    <property type="evidence" value="ECO:0007669"/>
    <property type="project" value="TreeGrafter"/>
</dbReference>
<reference evidence="2" key="1">
    <citation type="submission" date="2021-01" db="EMBL/GenBank/DDBJ databases">
        <title>Metabolic potential, ecology and presence of endohyphal bacteria is reflected in genomic diversity of Mucoromycotina.</title>
        <authorList>
            <person name="Muszewska A."/>
            <person name="Okrasinska A."/>
            <person name="Steczkiewicz K."/>
            <person name="Drgas O."/>
            <person name="Orlowska M."/>
            <person name="Perlinska-Lenart U."/>
            <person name="Aleksandrzak-Piekarczyk T."/>
            <person name="Szatraj K."/>
            <person name="Zielenkiewicz U."/>
            <person name="Pilsyk S."/>
            <person name="Malc E."/>
            <person name="Mieczkowski P."/>
            <person name="Kruszewska J.S."/>
            <person name="Biernat P."/>
            <person name="Pawlowska J."/>
        </authorList>
    </citation>
    <scope>NUCLEOTIDE SEQUENCE</scope>
    <source>
        <strain evidence="2">WA0000018081</strain>
    </source>
</reference>
<dbReference type="PANTHER" id="PTHR42695">
    <property type="entry name" value="GLUTAMINE AMIDOTRANSFERASE YLR126C-RELATED"/>
    <property type="match status" value="1"/>
</dbReference>
<dbReference type="GO" id="GO:0005634">
    <property type="term" value="C:nucleus"/>
    <property type="evidence" value="ECO:0007669"/>
    <property type="project" value="TreeGrafter"/>
</dbReference>
<dbReference type="Gene3D" id="3.40.50.880">
    <property type="match status" value="1"/>
</dbReference>
<dbReference type="AlphaFoldDB" id="A0A8H7SSY9"/>
<proteinExistence type="predicted"/>
<feature type="domain" description="Glutamine amidotransferase" evidence="1">
    <location>
        <begin position="67"/>
        <end position="208"/>
    </location>
</feature>
<sequence>MSHTKLHIALLKTDEPLPELVDELGEYHEQFDAVFDKAADIEHLSIHWDIFDVIKKQEYPSFEDIKNRKYNAILLTGSDCSAEGQDPWILKLVDFLKKVQTDHVKDVKLIGICFGHQIILRAAGGESGENTAGWEIGWMAIKLNEEGQRFFKTAKETLRINQFHKDHVTVLPKGFKTLAFTENSTPNHIVVSDNLQCLSIQGHPEFNRDTMIDMIKIRIENGALEKHLAEAALESLENAYPEMEDVWFAEKVLDFILNKLE</sequence>
<gene>
    <name evidence="2" type="ORF">INT48_009350</name>
</gene>
<dbReference type="InterPro" id="IPR017926">
    <property type="entry name" value="GATASE"/>
</dbReference>